<dbReference type="OrthoDB" id="4558785at2"/>
<organism evidence="1 2">
    <name type="scientific">Nocardia otitidiscaviarum</name>
    <dbReference type="NCBI Taxonomy" id="1823"/>
    <lineage>
        <taxon>Bacteria</taxon>
        <taxon>Bacillati</taxon>
        <taxon>Actinomycetota</taxon>
        <taxon>Actinomycetes</taxon>
        <taxon>Mycobacteriales</taxon>
        <taxon>Nocardiaceae</taxon>
        <taxon>Nocardia</taxon>
    </lineage>
</organism>
<evidence type="ECO:0008006" key="3">
    <source>
        <dbReference type="Google" id="ProtNLM"/>
    </source>
</evidence>
<sequence>MQDAEKSRILLPTIQVRWSPEDGAFVAWSEQCPELTYSDPASSLAALDGLIDAAVDTVC</sequence>
<evidence type="ECO:0000313" key="2">
    <source>
        <dbReference type="Proteomes" id="UP000255467"/>
    </source>
</evidence>
<keyword evidence="2" id="KW-1185">Reference proteome</keyword>
<dbReference type="Proteomes" id="UP000255467">
    <property type="component" value="Unassembled WGS sequence"/>
</dbReference>
<dbReference type="EMBL" id="UGRY01000004">
    <property type="protein sequence ID" value="SUD47964.1"/>
    <property type="molecule type" value="Genomic_DNA"/>
</dbReference>
<evidence type="ECO:0000313" key="1">
    <source>
        <dbReference type="EMBL" id="SUD47964.1"/>
    </source>
</evidence>
<dbReference type="RefSeq" id="WP_039812059.1">
    <property type="nucleotide sequence ID" value="NZ_UGRY01000004.1"/>
</dbReference>
<reference evidence="1 2" key="1">
    <citation type="submission" date="2018-06" db="EMBL/GenBank/DDBJ databases">
        <authorList>
            <consortium name="Pathogen Informatics"/>
            <person name="Doyle S."/>
        </authorList>
    </citation>
    <scope>NUCLEOTIDE SEQUENCE [LARGE SCALE GENOMIC DNA]</scope>
    <source>
        <strain evidence="1 2">NCTC1934</strain>
    </source>
</reference>
<protein>
    <recommendedName>
        <fullName evidence="3">DUF1902 domain-containing protein</fullName>
    </recommendedName>
</protein>
<gene>
    <name evidence="1" type="ORF">NCTC1934_05290</name>
</gene>
<name>A0A379JHT9_9NOCA</name>
<dbReference type="AlphaFoldDB" id="A0A379JHT9"/>
<accession>A0A379JHT9</accession>
<proteinExistence type="predicted"/>